<dbReference type="FunFam" id="1.20.120.350:FF:000018">
    <property type="entry name" value="Potassium voltage-gated channel subfamily B member"/>
    <property type="match status" value="1"/>
</dbReference>
<feature type="region of interest" description="Disordered" evidence="14">
    <location>
        <begin position="226"/>
        <end position="298"/>
    </location>
</feature>
<evidence type="ECO:0000313" key="17">
    <source>
        <dbReference type="EMBL" id="PWA30827.1"/>
    </source>
</evidence>
<keyword evidence="7" id="KW-0631">Potassium channel</keyword>
<evidence type="ECO:0000256" key="5">
    <source>
        <dbReference type="ARBA" id="ARBA00022538"/>
    </source>
</evidence>
<protein>
    <recommendedName>
        <fullName evidence="16">Ion transport domain-containing protein</fullName>
    </recommendedName>
</protein>
<keyword evidence="6 15" id="KW-0812">Transmembrane</keyword>
<dbReference type="Gene3D" id="1.10.287.70">
    <property type="match status" value="1"/>
</dbReference>
<name>A0A315W4S1_GAMAF</name>
<keyword evidence="13" id="KW-0407">Ion channel</keyword>
<dbReference type="InterPro" id="IPR003968">
    <property type="entry name" value="K_chnl_volt-dep_Kv"/>
</dbReference>
<dbReference type="STRING" id="33528.ENSGAFP00000021727"/>
<dbReference type="AlphaFoldDB" id="A0A315W4S1"/>
<dbReference type="PANTHER" id="PTHR11537">
    <property type="entry name" value="VOLTAGE-GATED POTASSIUM CHANNEL"/>
    <property type="match status" value="1"/>
</dbReference>
<dbReference type="PRINTS" id="PR01495">
    <property type="entry name" value="SHABCHANNEL"/>
</dbReference>
<feature type="compositionally biased region" description="Polar residues" evidence="14">
    <location>
        <begin position="731"/>
        <end position="740"/>
    </location>
</feature>
<dbReference type="InterPro" id="IPR027359">
    <property type="entry name" value="Volt_channel_dom_sf"/>
</dbReference>
<evidence type="ECO:0000256" key="14">
    <source>
        <dbReference type="SAM" id="MobiDB-lite"/>
    </source>
</evidence>
<evidence type="ECO:0000256" key="4">
    <source>
        <dbReference type="ARBA" id="ARBA00022448"/>
    </source>
</evidence>
<evidence type="ECO:0000256" key="2">
    <source>
        <dbReference type="ARBA" id="ARBA00004279"/>
    </source>
</evidence>
<keyword evidence="11" id="KW-0406">Ion transport</keyword>
<dbReference type="GO" id="GO:0030425">
    <property type="term" value="C:dendrite"/>
    <property type="evidence" value="ECO:0007669"/>
    <property type="project" value="UniProtKB-SubCell"/>
</dbReference>
<evidence type="ECO:0000256" key="11">
    <source>
        <dbReference type="ARBA" id="ARBA00023065"/>
    </source>
</evidence>
<evidence type="ECO:0000259" key="16">
    <source>
        <dbReference type="Pfam" id="PF00520"/>
    </source>
</evidence>
<feature type="region of interest" description="Disordered" evidence="14">
    <location>
        <begin position="1009"/>
        <end position="1032"/>
    </location>
</feature>
<keyword evidence="12 15" id="KW-0472">Membrane</keyword>
<feature type="domain" description="Ion transport" evidence="16">
    <location>
        <begin position="387"/>
        <end position="619"/>
    </location>
</feature>
<dbReference type="EMBL" id="NHOQ01000342">
    <property type="protein sequence ID" value="PWA30827.1"/>
    <property type="molecule type" value="Genomic_DNA"/>
</dbReference>
<comment type="subcellular location">
    <subcellularLocation>
        <location evidence="2">Cell projection</location>
        <location evidence="2">Dendrite</location>
    </subcellularLocation>
    <subcellularLocation>
        <location evidence="1">Membrane</location>
        <topology evidence="1">Multi-pass membrane protein</topology>
    </subcellularLocation>
    <subcellularLocation>
        <location evidence="3">Perikaryon</location>
    </subcellularLocation>
</comment>
<dbReference type="GO" id="GO:0043204">
    <property type="term" value="C:perikaryon"/>
    <property type="evidence" value="ECO:0007669"/>
    <property type="project" value="UniProtKB-SubCell"/>
</dbReference>
<evidence type="ECO:0000256" key="6">
    <source>
        <dbReference type="ARBA" id="ARBA00022692"/>
    </source>
</evidence>
<feature type="transmembrane region" description="Helical" evidence="15">
    <location>
        <begin position="527"/>
        <end position="547"/>
    </location>
</feature>
<dbReference type="GO" id="GO:0008076">
    <property type="term" value="C:voltage-gated potassium channel complex"/>
    <property type="evidence" value="ECO:0007669"/>
    <property type="project" value="InterPro"/>
</dbReference>
<gene>
    <name evidence="17" type="ORF">CCH79_00017337</name>
</gene>
<dbReference type="PRINTS" id="PR00169">
    <property type="entry name" value="KCHANNEL"/>
</dbReference>
<keyword evidence="9" id="KW-0630">Potassium</keyword>
<dbReference type="Gene3D" id="1.20.120.350">
    <property type="entry name" value="Voltage-gated potassium channels. Chain C"/>
    <property type="match status" value="1"/>
</dbReference>
<dbReference type="GO" id="GO:0001508">
    <property type="term" value="P:action potential"/>
    <property type="evidence" value="ECO:0007669"/>
    <property type="project" value="TreeGrafter"/>
</dbReference>
<feature type="transmembrane region" description="Helical" evidence="15">
    <location>
        <begin position="386"/>
        <end position="404"/>
    </location>
</feature>
<dbReference type="Pfam" id="PF03521">
    <property type="entry name" value="Kv2channel"/>
    <property type="match status" value="1"/>
</dbReference>
<comment type="caution">
    <text evidence="17">The sequence shown here is derived from an EMBL/GenBank/DDBJ whole genome shotgun (WGS) entry which is preliminary data.</text>
</comment>
<dbReference type="GO" id="GO:0005251">
    <property type="term" value="F:delayed rectifier potassium channel activity"/>
    <property type="evidence" value="ECO:0007669"/>
    <property type="project" value="TreeGrafter"/>
</dbReference>
<keyword evidence="4" id="KW-0813">Transport</keyword>
<evidence type="ECO:0000313" key="18">
    <source>
        <dbReference type="Proteomes" id="UP000250572"/>
    </source>
</evidence>
<reference evidence="17 18" key="1">
    <citation type="journal article" date="2018" name="G3 (Bethesda)">
        <title>A High-Quality Reference Genome for the Invasive Mosquitofish Gambusia affinis Using a Chicago Library.</title>
        <authorList>
            <person name="Hoffberg S.L."/>
            <person name="Troendle N.J."/>
            <person name="Glenn T.C."/>
            <person name="Mahmud O."/>
            <person name="Louha S."/>
            <person name="Chalopin D."/>
            <person name="Bennetzen J.L."/>
            <person name="Mauricio R."/>
        </authorList>
    </citation>
    <scope>NUCLEOTIDE SEQUENCE [LARGE SCALE GENOMIC DNA]</scope>
    <source>
        <strain evidence="17">NE01/NJP1002.9</strain>
        <tissue evidence="17">Muscle</tissue>
    </source>
</reference>
<evidence type="ECO:0000256" key="13">
    <source>
        <dbReference type="ARBA" id="ARBA00023303"/>
    </source>
</evidence>
<accession>A0A315W4S1</accession>
<feature type="transmembrane region" description="Helical" evidence="15">
    <location>
        <begin position="588"/>
        <end position="612"/>
    </location>
</feature>
<dbReference type="Proteomes" id="UP000250572">
    <property type="component" value="Unassembled WGS sequence"/>
</dbReference>
<dbReference type="Pfam" id="PF00520">
    <property type="entry name" value="Ion_trans"/>
    <property type="match status" value="1"/>
</dbReference>
<keyword evidence="8" id="KW-0851">Voltage-gated channel</keyword>
<feature type="transmembrane region" description="Helical" evidence="15">
    <location>
        <begin position="826"/>
        <end position="844"/>
    </location>
</feature>
<evidence type="ECO:0000256" key="3">
    <source>
        <dbReference type="ARBA" id="ARBA00004484"/>
    </source>
</evidence>
<feature type="region of interest" description="Disordered" evidence="14">
    <location>
        <begin position="75"/>
        <end position="106"/>
    </location>
</feature>
<proteinExistence type="predicted"/>
<evidence type="ECO:0000256" key="8">
    <source>
        <dbReference type="ARBA" id="ARBA00022882"/>
    </source>
</evidence>
<feature type="compositionally biased region" description="Polar residues" evidence="14">
    <location>
        <begin position="94"/>
        <end position="106"/>
    </location>
</feature>
<dbReference type="PRINTS" id="PR01491">
    <property type="entry name" value="KVCHANNEL"/>
</dbReference>
<feature type="region of interest" description="Disordered" evidence="14">
    <location>
        <begin position="707"/>
        <end position="740"/>
    </location>
</feature>
<sequence length="1032" mass="114087">MDTSGVTNTVPVGPRLPEGTLSVARRAKLRRRLQDFIGGQQRLQLYGCIAQQRNWVSPGDPKAFVFGRDNSPAPQRLHPCLSASQPPFLAPHSSAPSSGDTTGSRQAIQCSPQHFMTETTYIEVDSPRAGFGANDINWLRWEHRSRGWPGGDFGSVETHSVCHAETAGSVPSCESESTLMELVLKPRCFQGMRVLAGQPSFQPLRSPPAADLGSLRRPLKIHISVQRRAENRNMSKLSPHSPGLQDQQHERQQCPPEVGATNYRPEGRSWPAGRESETPGLGNGRYTPASMGVSSPSGTCLGEDSGTSWITSPRRHPGGILTKCPSHLNWLLSTWSRSGSALSPPFVTKLLPLILRESSDTLRRKPILTAYICDVVLSLLRPYMGVLAMVSILFIIISTISLSLNTLPELQVVDEFGQFNDNPNLAHVEAVCIAWFTMEYLLRLLSAPNKWNFIKAPLNIIDLLAILPYYVTLCLTESNKSVLQFQNVRRVVQIFRIMRILRILKLARHSTGLQSLGFTLRRSYNELGLLILFLAMGIMIFSSLVFFAEKDEDATKFTSIPASFWWATITMTTVGYGDIYPQTLLGKIVGGLCCIAGVLVIALPIPIIVNNFSEFYREQKRQEKAIKRREALERAKRSGSIVSINLKDAFARSMELTDVLVEKKEEAKCPIDNHLSPSRWSYHKHYSNTDVSSPAKSQPYQEVTQWASPGVGKPQLNKNSPRHLSAKQLDSPYNKTGTTQEQQDKHIEEPINMDILTSSQTQPASPKVGNREKLVAVVDSSVIAGDRRDQQLCSVSCKVGLVKKKCTVGQGGAGAYIQLMFRREAGSPWTVIGLFLGSIMLVLVREHRSAPLLLLTMDPCLWAEPVALKAGLCSTGWQSVLRLTLENQHGTMSRKLLSHQATDSTAGACDQNNLPSYVLFLPGNQEGQVTGEGWGEGSSSRHPDIRHGTATITASRDAPQSPGTTTWYHHLLTVLCLSFTFLPDWHKGHQGIPVVAFFDLRPYTQRAHSVPQSVPATSNTHVPASNIHRQQH</sequence>
<evidence type="ECO:0000256" key="1">
    <source>
        <dbReference type="ARBA" id="ARBA00004141"/>
    </source>
</evidence>
<keyword evidence="18" id="KW-1185">Reference proteome</keyword>
<dbReference type="PANTHER" id="PTHR11537:SF280">
    <property type="entry name" value="POTASSIUM VOLTAGE-GATED CHANNEL SUBFAMILY B MEMBER 2"/>
    <property type="match status" value="1"/>
</dbReference>
<dbReference type="InterPro" id="IPR028325">
    <property type="entry name" value="VG_K_chnl"/>
</dbReference>
<evidence type="ECO:0000256" key="9">
    <source>
        <dbReference type="ARBA" id="ARBA00022958"/>
    </source>
</evidence>
<keyword evidence="10 15" id="KW-1133">Transmembrane helix</keyword>
<dbReference type="InterPro" id="IPR005821">
    <property type="entry name" value="Ion_trans_dom"/>
</dbReference>
<evidence type="ECO:0000256" key="12">
    <source>
        <dbReference type="ARBA" id="ARBA00023136"/>
    </source>
</evidence>
<dbReference type="SUPFAM" id="SSF81324">
    <property type="entry name" value="Voltage-gated potassium channels"/>
    <property type="match status" value="1"/>
</dbReference>
<feature type="compositionally biased region" description="Polar residues" evidence="14">
    <location>
        <begin position="1009"/>
        <end position="1023"/>
    </location>
</feature>
<evidence type="ECO:0000256" key="10">
    <source>
        <dbReference type="ARBA" id="ARBA00022989"/>
    </source>
</evidence>
<dbReference type="FunFam" id="1.10.287.70:FF:000034">
    <property type="entry name" value="Potassium voltage-gated channel subfamily B member"/>
    <property type="match status" value="1"/>
</dbReference>
<evidence type="ECO:0000256" key="7">
    <source>
        <dbReference type="ARBA" id="ARBA00022826"/>
    </source>
</evidence>
<keyword evidence="5" id="KW-0633">Potassium transport</keyword>
<dbReference type="InterPro" id="IPR003973">
    <property type="entry name" value="K_chnl_volt-dep_Kv2"/>
</dbReference>
<evidence type="ECO:0000256" key="15">
    <source>
        <dbReference type="SAM" id="Phobius"/>
    </source>
</evidence>
<organism evidence="17 18">
    <name type="scientific">Gambusia affinis</name>
    <name type="common">Western mosquitofish</name>
    <name type="synonym">Heterandria affinis</name>
    <dbReference type="NCBI Taxonomy" id="33528"/>
    <lineage>
        <taxon>Eukaryota</taxon>
        <taxon>Metazoa</taxon>
        <taxon>Chordata</taxon>
        <taxon>Craniata</taxon>
        <taxon>Vertebrata</taxon>
        <taxon>Euteleostomi</taxon>
        <taxon>Actinopterygii</taxon>
        <taxon>Neopterygii</taxon>
        <taxon>Teleostei</taxon>
        <taxon>Neoteleostei</taxon>
        <taxon>Acanthomorphata</taxon>
        <taxon>Ovalentaria</taxon>
        <taxon>Atherinomorphae</taxon>
        <taxon>Cyprinodontiformes</taxon>
        <taxon>Poeciliidae</taxon>
        <taxon>Poeciliinae</taxon>
        <taxon>Gambusia</taxon>
    </lineage>
</organism>